<feature type="compositionally biased region" description="Polar residues" evidence="2">
    <location>
        <begin position="223"/>
        <end position="237"/>
    </location>
</feature>
<evidence type="ECO:0000256" key="1">
    <source>
        <dbReference type="SAM" id="Coils"/>
    </source>
</evidence>
<organism evidence="3 4">
    <name type="scientific">Lederbergia galactosidilytica</name>
    <dbReference type="NCBI Taxonomy" id="217031"/>
    <lineage>
        <taxon>Bacteria</taxon>
        <taxon>Bacillati</taxon>
        <taxon>Bacillota</taxon>
        <taxon>Bacilli</taxon>
        <taxon>Bacillales</taxon>
        <taxon>Bacillaceae</taxon>
        <taxon>Lederbergia</taxon>
    </lineage>
</organism>
<name>A0A177ZT85_9BACI</name>
<feature type="compositionally biased region" description="Polar residues" evidence="2">
    <location>
        <begin position="249"/>
        <end position="259"/>
    </location>
</feature>
<evidence type="ECO:0000256" key="2">
    <source>
        <dbReference type="SAM" id="MobiDB-lite"/>
    </source>
</evidence>
<dbReference type="Proteomes" id="UP000077881">
    <property type="component" value="Unassembled WGS sequence"/>
</dbReference>
<evidence type="ECO:0000313" key="4">
    <source>
        <dbReference type="Proteomes" id="UP000077881"/>
    </source>
</evidence>
<feature type="region of interest" description="Disordered" evidence="2">
    <location>
        <begin position="219"/>
        <end position="275"/>
    </location>
</feature>
<comment type="caution">
    <text evidence="3">The sequence shown here is derived from an EMBL/GenBank/DDBJ whole genome shotgun (WGS) entry which is preliminary data.</text>
</comment>
<evidence type="ECO:0000313" key="3">
    <source>
        <dbReference type="EMBL" id="OAK70530.1"/>
    </source>
</evidence>
<feature type="coiled-coil region" evidence="1">
    <location>
        <begin position="9"/>
        <end position="46"/>
    </location>
</feature>
<reference evidence="3 4" key="1">
    <citation type="submission" date="2015-05" db="EMBL/GenBank/DDBJ databases">
        <title>Comparison of genome.</title>
        <authorList>
            <person name="Zheng Z."/>
            <person name="Sun M."/>
        </authorList>
    </citation>
    <scope>NUCLEOTIDE SEQUENCE [LARGE SCALE GENOMIC DNA]</scope>
    <source>
        <strain evidence="3 4">G25-74</strain>
    </source>
</reference>
<dbReference type="OrthoDB" id="2871491at2"/>
<protein>
    <submittedName>
        <fullName evidence="3">Uncharacterized protein</fullName>
    </submittedName>
</protein>
<keyword evidence="4" id="KW-1185">Reference proteome</keyword>
<accession>A0A177ZT85</accession>
<dbReference type="PATRIC" id="fig|217031.6.peg.2639"/>
<dbReference type="AlphaFoldDB" id="A0A177ZT85"/>
<dbReference type="RefSeq" id="WP_057987767.1">
    <property type="nucleotide sequence ID" value="NZ_LDJR01000050.1"/>
</dbReference>
<feature type="compositionally biased region" description="Basic and acidic residues" evidence="2">
    <location>
        <begin position="238"/>
        <end position="248"/>
    </location>
</feature>
<sequence>MSIKGLFNHNEKNDEMNKLLKRVKTLEMKTNSLDVYMKRLAKFENEWRTGTFSTKQSTVDKEVSRKTDKMLALKREETTALQKRLYSQLSRYILQLLGPIQQEIDQLAERTAALEENFSLTEKLLLENQQQIIQCKEEIDKLKKKDKPTTTGDKHVIIRELKVDKIMLDRYEQNNNIASLGIKELGGELNIGTTYGKGSIPGELVDQLTDDLQNLVTEEKQESQNAFNSESSDSPNNLHEETDKEHYTSEQSTPFSNQQQDDEDDTDGFIEVPIE</sequence>
<dbReference type="EMBL" id="LDJR01000050">
    <property type="protein sequence ID" value="OAK70530.1"/>
    <property type="molecule type" value="Genomic_DNA"/>
</dbReference>
<keyword evidence="1" id="KW-0175">Coiled coil</keyword>
<feature type="compositionally biased region" description="Acidic residues" evidence="2">
    <location>
        <begin position="260"/>
        <end position="275"/>
    </location>
</feature>
<proteinExistence type="predicted"/>
<gene>
    <name evidence="3" type="ORF">ABB05_12290</name>
</gene>